<dbReference type="AlphaFoldDB" id="A0A1M7FHT9"/>
<evidence type="ECO:0000313" key="1">
    <source>
        <dbReference type="EMBL" id="SHM03566.1"/>
    </source>
</evidence>
<name>A0A1M7FHT9_9FLAO</name>
<evidence type="ECO:0008006" key="3">
    <source>
        <dbReference type="Google" id="ProtNLM"/>
    </source>
</evidence>
<dbReference type="EMBL" id="FRCL01000002">
    <property type="protein sequence ID" value="SHM03566.1"/>
    <property type="molecule type" value="Genomic_DNA"/>
</dbReference>
<proteinExistence type="predicted"/>
<evidence type="ECO:0000313" key="2">
    <source>
        <dbReference type="Proteomes" id="UP000184092"/>
    </source>
</evidence>
<reference evidence="2" key="1">
    <citation type="submission" date="2016-11" db="EMBL/GenBank/DDBJ databases">
        <authorList>
            <person name="Varghese N."/>
            <person name="Submissions S."/>
        </authorList>
    </citation>
    <scope>NUCLEOTIDE SEQUENCE [LARGE SCALE GENOMIC DNA]</scope>
    <source>
        <strain evidence="2">CGMCC 1.2749</strain>
    </source>
</reference>
<dbReference type="STRING" id="178356.SAMN05216269_102160"/>
<organism evidence="1 2">
    <name type="scientific">Flavobacterium xinjiangense</name>
    <dbReference type="NCBI Taxonomy" id="178356"/>
    <lineage>
        <taxon>Bacteria</taxon>
        <taxon>Pseudomonadati</taxon>
        <taxon>Bacteroidota</taxon>
        <taxon>Flavobacteriia</taxon>
        <taxon>Flavobacteriales</taxon>
        <taxon>Flavobacteriaceae</taxon>
        <taxon>Flavobacterium</taxon>
    </lineage>
</organism>
<keyword evidence="2" id="KW-1185">Reference proteome</keyword>
<sequence>MYFYKLLVSIKNKTLKQLYFLLVFVLFNSCQYFDKQVPSEKELLQKELKNINWKEVDEYPSVVDCEKIENKKQRQQCFFEVLTQLIQEKLSVDTLSVLYPELDTIEVKVTVFPNATMQFEPQFPKDSVAYDKVKIDSILQARLVDFPKVNPAIKRGIPVKTQFILPVILKVE</sequence>
<dbReference type="Proteomes" id="UP000184092">
    <property type="component" value="Unassembled WGS sequence"/>
</dbReference>
<protein>
    <recommendedName>
        <fullName evidence="3">TonB protein C-terminal</fullName>
    </recommendedName>
</protein>
<accession>A0A1M7FHT9</accession>
<gene>
    <name evidence="1" type="ORF">SAMN05216269_102160</name>
</gene>